<reference evidence="1" key="2">
    <citation type="submission" date="2020-09" db="EMBL/GenBank/DDBJ databases">
        <authorList>
            <person name="Sun Q."/>
            <person name="Ohkuma M."/>
        </authorList>
    </citation>
    <scope>NUCLEOTIDE SEQUENCE</scope>
    <source>
        <strain evidence="1">JCM 3276</strain>
    </source>
</reference>
<dbReference type="AlphaFoldDB" id="A0A918GTG7"/>
<proteinExistence type="predicted"/>
<gene>
    <name evidence="1" type="ORF">GCM10010171_63000</name>
</gene>
<evidence type="ECO:0000313" key="1">
    <source>
        <dbReference type="EMBL" id="GGS59455.1"/>
    </source>
</evidence>
<organism evidence="1 2">
    <name type="scientific">Actinokineospora fastidiosa</name>
    <dbReference type="NCBI Taxonomy" id="1816"/>
    <lineage>
        <taxon>Bacteria</taxon>
        <taxon>Bacillati</taxon>
        <taxon>Actinomycetota</taxon>
        <taxon>Actinomycetes</taxon>
        <taxon>Pseudonocardiales</taxon>
        <taxon>Pseudonocardiaceae</taxon>
        <taxon>Actinokineospora</taxon>
    </lineage>
</organism>
<dbReference type="EMBL" id="BMRB01000011">
    <property type="protein sequence ID" value="GGS59455.1"/>
    <property type="molecule type" value="Genomic_DNA"/>
</dbReference>
<sequence length="54" mass="5919">MDGQEAFIVANEAVHRDKRPKGWRGGRGHPVLAIDGEGDVEVGFKYGLTPWQGL</sequence>
<comment type="caution">
    <text evidence="1">The sequence shown here is derived from an EMBL/GenBank/DDBJ whole genome shotgun (WGS) entry which is preliminary data.</text>
</comment>
<accession>A0A918GTG7</accession>
<keyword evidence="2" id="KW-1185">Reference proteome</keyword>
<protein>
    <submittedName>
        <fullName evidence="1">Uncharacterized protein</fullName>
    </submittedName>
</protein>
<dbReference type="Proteomes" id="UP000660680">
    <property type="component" value="Unassembled WGS sequence"/>
</dbReference>
<reference evidence="1" key="1">
    <citation type="journal article" date="2014" name="Int. J. Syst. Evol. Microbiol.">
        <title>Complete genome sequence of Corynebacterium casei LMG S-19264T (=DSM 44701T), isolated from a smear-ripened cheese.</title>
        <authorList>
            <consortium name="US DOE Joint Genome Institute (JGI-PGF)"/>
            <person name="Walter F."/>
            <person name="Albersmeier A."/>
            <person name="Kalinowski J."/>
            <person name="Ruckert C."/>
        </authorList>
    </citation>
    <scope>NUCLEOTIDE SEQUENCE</scope>
    <source>
        <strain evidence="1">JCM 3276</strain>
    </source>
</reference>
<evidence type="ECO:0000313" key="2">
    <source>
        <dbReference type="Proteomes" id="UP000660680"/>
    </source>
</evidence>
<name>A0A918GTG7_9PSEU</name>